<dbReference type="OrthoDB" id="10259133at2759"/>
<keyword evidence="2" id="KW-1185">Reference proteome</keyword>
<protein>
    <submittedName>
        <fullName evidence="1">Uncharacterized protein</fullName>
    </submittedName>
</protein>
<proteinExistence type="predicted"/>
<reference evidence="1 2" key="1">
    <citation type="submission" date="2019-05" db="EMBL/GenBank/DDBJ databases">
        <title>Emergence of the Ug99 lineage of the wheat stem rust pathogen through somatic hybridization.</title>
        <authorList>
            <person name="Li F."/>
            <person name="Upadhyaya N.M."/>
            <person name="Sperschneider J."/>
            <person name="Matny O."/>
            <person name="Nguyen-Phuc H."/>
            <person name="Mago R."/>
            <person name="Raley C."/>
            <person name="Miller M.E."/>
            <person name="Silverstein K.A.T."/>
            <person name="Henningsen E."/>
            <person name="Hirsch C.D."/>
            <person name="Visser B."/>
            <person name="Pretorius Z.A."/>
            <person name="Steffenson B.J."/>
            <person name="Schwessinger B."/>
            <person name="Dodds P.N."/>
            <person name="Figueroa M."/>
        </authorList>
    </citation>
    <scope>NUCLEOTIDE SEQUENCE [LARGE SCALE GENOMIC DNA]</scope>
    <source>
        <strain evidence="1">21-0</strain>
    </source>
</reference>
<dbReference type="AlphaFoldDB" id="A0A5B0QBP8"/>
<accession>A0A5B0QBP8</accession>
<comment type="caution">
    <text evidence="1">The sequence shown here is derived from an EMBL/GenBank/DDBJ whole genome shotgun (WGS) entry which is preliminary data.</text>
</comment>
<dbReference type="Gene3D" id="3.30.450.60">
    <property type="match status" value="1"/>
</dbReference>
<name>A0A5B0QBP8_PUCGR</name>
<organism evidence="1 2">
    <name type="scientific">Puccinia graminis f. sp. tritici</name>
    <dbReference type="NCBI Taxonomy" id="56615"/>
    <lineage>
        <taxon>Eukaryota</taxon>
        <taxon>Fungi</taxon>
        <taxon>Dikarya</taxon>
        <taxon>Basidiomycota</taxon>
        <taxon>Pucciniomycotina</taxon>
        <taxon>Pucciniomycetes</taxon>
        <taxon>Pucciniales</taxon>
        <taxon>Pucciniaceae</taxon>
        <taxon>Puccinia</taxon>
    </lineage>
</organism>
<dbReference type="InterPro" id="IPR011012">
    <property type="entry name" value="Longin-like_dom_sf"/>
</dbReference>
<dbReference type="EMBL" id="VSWC01000027">
    <property type="protein sequence ID" value="KAA1110522.1"/>
    <property type="molecule type" value="Genomic_DNA"/>
</dbReference>
<evidence type="ECO:0000313" key="1">
    <source>
        <dbReference type="EMBL" id="KAA1110522.1"/>
    </source>
</evidence>
<gene>
    <name evidence="1" type="ORF">PGT21_024060</name>
</gene>
<sequence length="86" mass="9663">MTPDPNASISQRATSARSDEEAIKNNFVMIYELLDEILDFGYPQNSEIGYSSRCTSPPRASSQNKPSSVYHQLYSTGWRVRTDEVG</sequence>
<evidence type="ECO:0000313" key="2">
    <source>
        <dbReference type="Proteomes" id="UP000324748"/>
    </source>
</evidence>
<dbReference type="SUPFAM" id="SSF64356">
    <property type="entry name" value="SNARE-like"/>
    <property type="match status" value="1"/>
</dbReference>
<dbReference type="Proteomes" id="UP000324748">
    <property type="component" value="Unassembled WGS sequence"/>
</dbReference>